<gene>
    <name evidence="3" type="ORF">CHIRRI_LOCUS1776</name>
</gene>
<protein>
    <submittedName>
        <fullName evidence="3">Uncharacterized protein</fullName>
    </submittedName>
</protein>
<feature type="region of interest" description="Disordered" evidence="1">
    <location>
        <begin position="12"/>
        <end position="58"/>
    </location>
</feature>
<keyword evidence="4" id="KW-1185">Reference proteome</keyword>
<accession>A0A9N9RM38</accession>
<feature type="transmembrane region" description="Helical" evidence="2">
    <location>
        <begin position="65"/>
        <end position="89"/>
    </location>
</feature>
<sequence>MHAVGIHSALAIKRQRKRRDEQKRARERRYSIQSTESGETHSPHGSTRRKHRPHYGQHGINDSKVVTSIGMLHIGVVFVVFGIFLLGAGLIPDDVSSQNAWSIFAKDSWWNELVLTGLFAIGLGVFLIVLNSIISKKEEDDLEAYVQSQLTRSRSGHRLERDVETGGLQTRHTKRENQIRRGIEERGLDGISNCNIPLTPTSSEVVMTPSISASASAGCASGEMLLEKILEEDSSFADDSRHSHCGSFQSDKRQLIANGSSHAHHHYTGSVHVTNI</sequence>
<feature type="compositionally biased region" description="Basic and acidic residues" evidence="1">
    <location>
        <begin position="18"/>
        <end position="30"/>
    </location>
</feature>
<dbReference type="AlphaFoldDB" id="A0A9N9RM38"/>
<proteinExistence type="predicted"/>
<feature type="transmembrane region" description="Helical" evidence="2">
    <location>
        <begin position="109"/>
        <end position="130"/>
    </location>
</feature>
<evidence type="ECO:0000313" key="3">
    <source>
        <dbReference type="EMBL" id="CAG9798798.1"/>
    </source>
</evidence>
<reference evidence="3" key="2">
    <citation type="submission" date="2022-10" db="EMBL/GenBank/DDBJ databases">
        <authorList>
            <consortium name="ENA_rothamsted_submissions"/>
            <consortium name="culmorum"/>
            <person name="King R."/>
        </authorList>
    </citation>
    <scope>NUCLEOTIDE SEQUENCE</scope>
</reference>
<keyword evidence="2" id="KW-1133">Transmembrane helix</keyword>
<reference evidence="3" key="1">
    <citation type="submission" date="2022-01" db="EMBL/GenBank/DDBJ databases">
        <authorList>
            <person name="King R."/>
        </authorList>
    </citation>
    <scope>NUCLEOTIDE SEQUENCE</scope>
</reference>
<dbReference type="Proteomes" id="UP001153620">
    <property type="component" value="Chromosome 1"/>
</dbReference>
<organism evidence="3 4">
    <name type="scientific">Chironomus riparius</name>
    <dbReference type="NCBI Taxonomy" id="315576"/>
    <lineage>
        <taxon>Eukaryota</taxon>
        <taxon>Metazoa</taxon>
        <taxon>Ecdysozoa</taxon>
        <taxon>Arthropoda</taxon>
        <taxon>Hexapoda</taxon>
        <taxon>Insecta</taxon>
        <taxon>Pterygota</taxon>
        <taxon>Neoptera</taxon>
        <taxon>Endopterygota</taxon>
        <taxon>Diptera</taxon>
        <taxon>Nematocera</taxon>
        <taxon>Chironomoidea</taxon>
        <taxon>Chironomidae</taxon>
        <taxon>Chironominae</taxon>
        <taxon>Chironomus</taxon>
    </lineage>
</organism>
<dbReference type="EMBL" id="OU895877">
    <property type="protein sequence ID" value="CAG9798798.1"/>
    <property type="molecule type" value="Genomic_DNA"/>
</dbReference>
<feature type="compositionally biased region" description="Basic residues" evidence="1">
    <location>
        <begin position="46"/>
        <end position="55"/>
    </location>
</feature>
<evidence type="ECO:0000313" key="4">
    <source>
        <dbReference type="Proteomes" id="UP001153620"/>
    </source>
</evidence>
<evidence type="ECO:0000256" key="2">
    <source>
        <dbReference type="SAM" id="Phobius"/>
    </source>
</evidence>
<keyword evidence="2" id="KW-0812">Transmembrane</keyword>
<name>A0A9N9RM38_9DIPT</name>
<keyword evidence="2" id="KW-0472">Membrane</keyword>
<dbReference type="OrthoDB" id="6360372at2759"/>
<evidence type="ECO:0000256" key="1">
    <source>
        <dbReference type="SAM" id="MobiDB-lite"/>
    </source>
</evidence>